<dbReference type="GO" id="GO:0000271">
    <property type="term" value="P:polysaccharide biosynthetic process"/>
    <property type="evidence" value="ECO:0007669"/>
    <property type="project" value="TreeGrafter"/>
</dbReference>
<dbReference type="InterPro" id="IPR015424">
    <property type="entry name" value="PyrdxlP-dep_Trfase"/>
</dbReference>
<dbReference type="GO" id="GO:0030170">
    <property type="term" value="F:pyridoxal phosphate binding"/>
    <property type="evidence" value="ECO:0007669"/>
    <property type="project" value="TreeGrafter"/>
</dbReference>
<evidence type="ECO:0000313" key="1">
    <source>
        <dbReference type="EMBL" id="KKM97650.1"/>
    </source>
</evidence>
<dbReference type="PANTHER" id="PTHR30244">
    <property type="entry name" value="TRANSAMINASE"/>
    <property type="match status" value="1"/>
</dbReference>
<dbReference type="InterPro" id="IPR000653">
    <property type="entry name" value="DegT/StrS_aminotransferase"/>
</dbReference>
<proteinExistence type="predicted"/>
<organism evidence="1">
    <name type="scientific">marine sediment metagenome</name>
    <dbReference type="NCBI Taxonomy" id="412755"/>
    <lineage>
        <taxon>unclassified sequences</taxon>
        <taxon>metagenomes</taxon>
        <taxon>ecological metagenomes</taxon>
    </lineage>
</organism>
<evidence type="ECO:0008006" key="2">
    <source>
        <dbReference type="Google" id="ProtNLM"/>
    </source>
</evidence>
<dbReference type="PANTHER" id="PTHR30244:SF34">
    <property type="entry name" value="DTDP-4-AMINO-4,6-DIDEOXYGALACTOSE TRANSAMINASE"/>
    <property type="match status" value="1"/>
</dbReference>
<accession>A0A0F9P9F2</accession>
<dbReference type="Gene3D" id="3.40.640.10">
    <property type="entry name" value="Type I PLP-dependent aspartate aminotransferase-like (Major domain)"/>
    <property type="match status" value="1"/>
</dbReference>
<dbReference type="GO" id="GO:0008483">
    <property type="term" value="F:transaminase activity"/>
    <property type="evidence" value="ECO:0007669"/>
    <property type="project" value="TreeGrafter"/>
</dbReference>
<comment type="caution">
    <text evidence="1">The sequence shown here is derived from an EMBL/GenBank/DDBJ whole genome shotgun (WGS) entry which is preliminary data.</text>
</comment>
<dbReference type="Pfam" id="PF01041">
    <property type="entry name" value="DegT_DnrJ_EryC1"/>
    <property type="match status" value="1"/>
</dbReference>
<dbReference type="AlphaFoldDB" id="A0A0F9P9F2"/>
<protein>
    <recommendedName>
        <fullName evidence="2">DegT/DnrJ/EryC1/StrS aminotransferase</fullName>
    </recommendedName>
</protein>
<gene>
    <name evidence="1" type="ORF">LCGC14_1165890</name>
</gene>
<name>A0A0F9P9F2_9ZZZZ</name>
<dbReference type="EMBL" id="LAZR01005722">
    <property type="protein sequence ID" value="KKM97650.1"/>
    <property type="molecule type" value="Genomic_DNA"/>
</dbReference>
<sequence length="308" mass="34623">MSPLRSGYLATSPIGGPQCEAFERELESHYDVPYARVLNSATSALHAALVAVGVRRSDEVICPAYSMSGTAAAIVHAEATPIFTEIGDNYCLDWTDTRSRITNHTSAIMLVHLFGHHSNVPDWAAQFAVIHDAAQAPTLRPERNFDRHIWVYSLNQHKIINCGEGGYALTYSRGMADRIHAVRNHGECFTDDIIGHNYRMTEMQAAIGREELAVLDKRMKARREWAKNFGVHHGIRDIDNRDWFLFPARCAPAERGDLARRIGGREGYHVPLYRLPYFFAARSYSCQMLPNTEKIESEIVVVDPLAAQ</sequence>
<dbReference type="SUPFAM" id="SSF53383">
    <property type="entry name" value="PLP-dependent transferases"/>
    <property type="match status" value="1"/>
</dbReference>
<dbReference type="InterPro" id="IPR015421">
    <property type="entry name" value="PyrdxlP-dep_Trfase_major"/>
</dbReference>
<reference evidence="1" key="1">
    <citation type="journal article" date="2015" name="Nature">
        <title>Complex archaea that bridge the gap between prokaryotes and eukaryotes.</title>
        <authorList>
            <person name="Spang A."/>
            <person name="Saw J.H."/>
            <person name="Jorgensen S.L."/>
            <person name="Zaremba-Niedzwiedzka K."/>
            <person name="Martijn J."/>
            <person name="Lind A.E."/>
            <person name="van Eijk R."/>
            <person name="Schleper C."/>
            <person name="Guy L."/>
            <person name="Ettema T.J."/>
        </authorList>
    </citation>
    <scope>NUCLEOTIDE SEQUENCE</scope>
</reference>